<dbReference type="Gene3D" id="2.102.10.10">
    <property type="entry name" value="Rieske [2Fe-2S] iron-sulphur domain"/>
    <property type="match status" value="1"/>
</dbReference>
<dbReference type="SUPFAM" id="SSF55961">
    <property type="entry name" value="Bet v1-like"/>
    <property type="match status" value="1"/>
</dbReference>
<feature type="domain" description="Rieske" evidence="6">
    <location>
        <begin position="26"/>
        <end position="132"/>
    </location>
</feature>
<proteinExistence type="predicted"/>
<dbReference type="InterPro" id="IPR045623">
    <property type="entry name" value="LigXa_C"/>
</dbReference>
<organism evidence="7 8">
    <name type="scientific">Aurantiacibacter gilvus</name>
    <dbReference type="NCBI Taxonomy" id="3139141"/>
    <lineage>
        <taxon>Bacteria</taxon>
        <taxon>Pseudomonadati</taxon>
        <taxon>Pseudomonadota</taxon>
        <taxon>Alphaproteobacteria</taxon>
        <taxon>Sphingomonadales</taxon>
        <taxon>Erythrobacteraceae</taxon>
        <taxon>Aurantiacibacter</taxon>
    </lineage>
</organism>
<name>A0ABU9IHH5_9SPHN</name>
<evidence type="ECO:0000256" key="2">
    <source>
        <dbReference type="ARBA" id="ARBA00022723"/>
    </source>
</evidence>
<keyword evidence="3" id="KW-0560">Oxidoreductase</keyword>
<keyword evidence="1" id="KW-0001">2Fe-2S</keyword>
<accession>A0ABU9IHH5</accession>
<dbReference type="PROSITE" id="PS51296">
    <property type="entry name" value="RIESKE"/>
    <property type="match status" value="1"/>
</dbReference>
<dbReference type="InterPro" id="IPR050584">
    <property type="entry name" value="Cholesterol_7-desaturase"/>
</dbReference>
<dbReference type="PROSITE" id="PS00570">
    <property type="entry name" value="RING_HYDROXYL_ALPHA"/>
    <property type="match status" value="1"/>
</dbReference>
<evidence type="ECO:0000313" key="8">
    <source>
        <dbReference type="Proteomes" id="UP001497045"/>
    </source>
</evidence>
<protein>
    <submittedName>
        <fullName evidence="7">Aromatic ring-hydroxylating dioxygenase subunit alpha</fullName>
    </submittedName>
</protein>
<reference evidence="7 8" key="1">
    <citation type="submission" date="2024-04" db="EMBL/GenBank/DDBJ databases">
        <title>Aurantiacibacter sp. DGU6 16S ribosomal RNA gene Genome sequencing and assembly.</title>
        <authorList>
            <person name="Park S."/>
        </authorList>
    </citation>
    <scope>NUCLEOTIDE SEQUENCE [LARGE SCALE GENOMIC DNA]</scope>
    <source>
        <strain evidence="7 8">DGU6</strain>
    </source>
</reference>
<gene>
    <name evidence="7" type="ORF">AAEO60_10840</name>
</gene>
<evidence type="ECO:0000259" key="6">
    <source>
        <dbReference type="PROSITE" id="PS51296"/>
    </source>
</evidence>
<dbReference type="Proteomes" id="UP001497045">
    <property type="component" value="Unassembled WGS sequence"/>
</dbReference>
<dbReference type="RefSeq" id="WP_341673728.1">
    <property type="nucleotide sequence ID" value="NZ_JBBYHV010000002.1"/>
</dbReference>
<keyword evidence="2" id="KW-0479">Metal-binding</keyword>
<dbReference type="InterPro" id="IPR036922">
    <property type="entry name" value="Rieske_2Fe-2S_sf"/>
</dbReference>
<dbReference type="CDD" id="cd08878">
    <property type="entry name" value="RHO_alpha_C_DMO-like"/>
    <property type="match status" value="1"/>
</dbReference>
<keyword evidence="4" id="KW-0408">Iron</keyword>
<dbReference type="Pfam" id="PF19301">
    <property type="entry name" value="LigXa_C"/>
    <property type="match status" value="1"/>
</dbReference>
<dbReference type="PANTHER" id="PTHR21266:SF59">
    <property type="entry name" value="BLR4922 PROTEIN"/>
    <property type="match status" value="1"/>
</dbReference>
<dbReference type="PANTHER" id="PTHR21266">
    <property type="entry name" value="IRON-SULFUR DOMAIN CONTAINING PROTEIN"/>
    <property type="match status" value="1"/>
</dbReference>
<dbReference type="InterPro" id="IPR017941">
    <property type="entry name" value="Rieske_2Fe-2S"/>
</dbReference>
<dbReference type="Pfam" id="PF00355">
    <property type="entry name" value="Rieske"/>
    <property type="match status" value="1"/>
</dbReference>
<dbReference type="SUPFAM" id="SSF50022">
    <property type="entry name" value="ISP domain"/>
    <property type="match status" value="1"/>
</dbReference>
<evidence type="ECO:0000256" key="1">
    <source>
        <dbReference type="ARBA" id="ARBA00022714"/>
    </source>
</evidence>
<evidence type="ECO:0000256" key="4">
    <source>
        <dbReference type="ARBA" id="ARBA00023004"/>
    </source>
</evidence>
<dbReference type="InterPro" id="IPR015881">
    <property type="entry name" value="ARHD_Rieske_2Fe_2S"/>
</dbReference>
<evidence type="ECO:0000313" key="7">
    <source>
        <dbReference type="EMBL" id="MEL1251167.1"/>
    </source>
</evidence>
<keyword evidence="7" id="KW-0223">Dioxygenase</keyword>
<evidence type="ECO:0000256" key="5">
    <source>
        <dbReference type="ARBA" id="ARBA00023014"/>
    </source>
</evidence>
<dbReference type="EMBL" id="JBBYHV010000002">
    <property type="protein sequence ID" value="MEL1251167.1"/>
    <property type="molecule type" value="Genomic_DNA"/>
</dbReference>
<comment type="caution">
    <text evidence="7">The sequence shown here is derived from an EMBL/GenBank/DDBJ whole genome shotgun (WGS) entry which is preliminary data.</text>
</comment>
<keyword evidence="8" id="KW-1185">Reference proteome</keyword>
<evidence type="ECO:0000256" key="3">
    <source>
        <dbReference type="ARBA" id="ARBA00023002"/>
    </source>
</evidence>
<sequence>MKQDQNERLTATAAGTPMGELLRCHWQPIAGVDELNQRSTKAVRILGEDLTLYRDLSGNLGLIDRQCPHRRADMTFGYVEACGLRCSYHGWLFDRDGSILEQPWEETVNPNRREPVRIKAYPVREMAGLIWAYLGQGQPPELPCWEPFTWKNGFVQVVISHVPCNWLQAQENSIDPIHFEWMHANWTIRLRGEKGPYAPRHQKIDFREFDYGFTYNRIREDTDENNPLWTVGRVCLWPNAVFTGDHFEFRVPVDDENMLSIGWFFVRVPHEKEPFVQERIPTWYGPLKDEATGEWITSHVMNQDFIAWIGQGAIADRSKENLRSSDRGIGMLRRQLLRDLEAVARGEDPKGIIRDPERAKCVPLPVIDRKMVIDGIPLAEFITPKRRHMRKFIFQYGQPEHVRQAQEAALGVEVEIGSYLQIDEGGRMASGPSKTK</sequence>
<dbReference type="GO" id="GO:0051213">
    <property type="term" value="F:dioxygenase activity"/>
    <property type="evidence" value="ECO:0007669"/>
    <property type="project" value="UniProtKB-KW"/>
</dbReference>
<keyword evidence="5" id="KW-0411">Iron-sulfur</keyword>